<organism evidence="1 2">
    <name type="scientific">Chryseobacterium caseinilyticum</name>
    <dbReference type="NCBI Taxonomy" id="2771428"/>
    <lineage>
        <taxon>Bacteria</taxon>
        <taxon>Pseudomonadati</taxon>
        <taxon>Bacteroidota</taxon>
        <taxon>Flavobacteriia</taxon>
        <taxon>Flavobacteriales</taxon>
        <taxon>Weeksellaceae</taxon>
        <taxon>Chryseobacterium group</taxon>
        <taxon>Chryseobacterium</taxon>
    </lineage>
</organism>
<reference evidence="1 2" key="1">
    <citation type="submission" date="2020-09" db="EMBL/GenBank/DDBJ databases">
        <title>Genome seq and assembly of Chryseobacterium sp.</title>
        <authorList>
            <person name="Chhetri G."/>
        </authorList>
    </citation>
    <scope>NUCLEOTIDE SEQUENCE [LARGE SCALE GENOMIC DNA]</scope>
    <source>
        <strain evidence="1 2">GCR10</strain>
    </source>
</reference>
<dbReference type="Proteomes" id="UP000637299">
    <property type="component" value="Unassembled WGS sequence"/>
</dbReference>
<evidence type="ECO:0000313" key="1">
    <source>
        <dbReference type="EMBL" id="MBD8082498.1"/>
    </source>
</evidence>
<accession>A0ABR8ZCB8</accession>
<comment type="caution">
    <text evidence="1">The sequence shown here is derived from an EMBL/GenBank/DDBJ whole genome shotgun (WGS) entry which is preliminary data.</text>
</comment>
<dbReference type="RefSeq" id="WP_191736463.1">
    <property type="nucleotide sequence ID" value="NZ_JACYFS010000002.1"/>
</dbReference>
<gene>
    <name evidence="1" type="ORF">IC610_08725</name>
</gene>
<protein>
    <recommendedName>
        <fullName evidence="3">Lipocalin-like domain-containing protein</fullName>
    </recommendedName>
</protein>
<evidence type="ECO:0008006" key="3">
    <source>
        <dbReference type="Google" id="ProtNLM"/>
    </source>
</evidence>
<name>A0ABR8ZCB8_9FLAO</name>
<evidence type="ECO:0000313" key="2">
    <source>
        <dbReference type="Proteomes" id="UP000637299"/>
    </source>
</evidence>
<keyword evidence="2" id="KW-1185">Reference proteome</keyword>
<dbReference type="EMBL" id="JACYFS010000002">
    <property type="protein sequence ID" value="MBD8082498.1"/>
    <property type="molecule type" value="Genomic_DNA"/>
</dbReference>
<proteinExistence type="predicted"/>
<sequence length="294" mass="33745">MKKLLAVILITLLSCTENTKASKIQTTPAEEKLETQVHENKNISGNWIFTEKSQNSDIPTLQFTVTIKQDGEEISGQYCAIANNGAKIDCENETRYNLKGKLINGKFTGTFYSFFGSSKDQGKFEISVIDNSTISWKVLVSPKAEFYAPELCKLKREKSAVSSADTKKKFPLSYTGLDNLNWEESNRYANYNYTYNLPDYKNSSVILAKNDLNDDPFYTLFTLDKNTRIIDSLKICYTEDGYPENDKRYFFDFVINSDYTIIISKSERKDYNNIKIWGSKYKISDKGIFVKYAK</sequence>
<dbReference type="PROSITE" id="PS51257">
    <property type="entry name" value="PROKAR_LIPOPROTEIN"/>
    <property type="match status" value="1"/>
</dbReference>